<dbReference type="eggNOG" id="ENOG50332QD">
    <property type="taxonomic scope" value="Bacteria"/>
</dbReference>
<evidence type="ECO:0000256" key="1">
    <source>
        <dbReference type="SAM" id="MobiDB-lite"/>
    </source>
</evidence>
<evidence type="ECO:0000313" key="2">
    <source>
        <dbReference type="EMBL" id="EET89231.1"/>
    </source>
</evidence>
<dbReference type="KEGG" id="cck:Ccar_23390"/>
<feature type="region of interest" description="Disordered" evidence="1">
    <location>
        <begin position="33"/>
        <end position="54"/>
    </location>
</feature>
<proteinExistence type="predicted"/>
<evidence type="ECO:0000313" key="3">
    <source>
        <dbReference type="Proteomes" id="UP000004198"/>
    </source>
</evidence>
<gene>
    <name evidence="2" type="ORF">CcarbDRAFT_0277</name>
</gene>
<sequence length="129" mass="14829">MFPQYCFNCFNPYAIDYDSPNILGFRQQKKPVPQFQGQQPQQQPIMQDQGFEQAPGSPIAQDIQYTQGYLRTQIGKRVRVFFLIGTNIVQDREGILEDVGISYIILKETGTNINVLCDIYAIKFVNIFP</sequence>
<dbReference type="RefSeq" id="WP_007059162.1">
    <property type="nucleotide sequence ID" value="NZ_ACVI01000003.1"/>
</dbReference>
<comment type="caution">
    <text evidence="2">The sequence shown here is derived from an EMBL/GenBank/DDBJ whole genome shotgun (WGS) entry which is preliminary data.</text>
</comment>
<protein>
    <recommendedName>
        <fullName evidence="4">Spore coat protein GerQ</fullName>
    </recommendedName>
</protein>
<evidence type="ECO:0008006" key="4">
    <source>
        <dbReference type="Google" id="ProtNLM"/>
    </source>
</evidence>
<dbReference type="EMBL" id="ACVI01000003">
    <property type="protein sequence ID" value="EET89231.1"/>
    <property type="molecule type" value="Genomic_DNA"/>
</dbReference>
<dbReference type="Proteomes" id="UP000004198">
    <property type="component" value="Unassembled WGS sequence"/>
</dbReference>
<accession>C6PNB0</accession>
<reference evidence="2 3" key="1">
    <citation type="submission" date="2009-06" db="EMBL/GenBank/DDBJ databases">
        <title>The draft genome of Clostridium carboxidivorans P7.</title>
        <authorList>
            <consortium name="US DOE Joint Genome Institute (JGI-PGF)"/>
            <person name="Lucas S."/>
            <person name="Copeland A."/>
            <person name="Lapidus A."/>
            <person name="Glavina del Rio T."/>
            <person name="Tice H."/>
            <person name="Bruce D."/>
            <person name="Goodwin L."/>
            <person name="Pitluck S."/>
            <person name="Larimer F."/>
            <person name="Land M.L."/>
            <person name="Hauser L."/>
            <person name="Hemme C.L."/>
        </authorList>
    </citation>
    <scope>NUCLEOTIDE SEQUENCE [LARGE SCALE GENOMIC DNA]</scope>
    <source>
        <strain evidence="2 3">P7</strain>
    </source>
</reference>
<dbReference type="PATRIC" id="fig|536227.13.peg.4831"/>
<organism evidence="2 3">
    <name type="scientific">Clostridium carboxidivorans P7</name>
    <dbReference type="NCBI Taxonomy" id="536227"/>
    <lineage>
        <taxon>Bacteria</taxon>
        <taxon>Bacillati</taxon>
        <taxon>Bacillota</taxon>
        <taxon>Clostridia</taxon>
        <taxon>Eubacteriales</taxon>
        <taxon>Clostridiaceae</taxon>
        <taxon>Clostridium</taxon>
    </lineage>
</organism>
<dbReference type="AlphaFoldDB" id="C6PNB0"/>
<keyword evidence="3" id="KW-1185">Reference proteome</keyword>
<feature type="compositionally biased region" description="Low complexity" evidence="1">
    <location>
        <begin position="33"/>
        <end position="49"/>
    </location>
</feature>
<dbReference type="OrthoDB" id="2087128at2"/>
<name>C6PNB0_9CLOT</name>
<dbReference type="STRING" id="536227.Ccar_23390"/>